<dbReference type="NCBIfam" id="TIGR02786">
    <property type="entry name" value="addB_alphas"/>
    <property type="match status" value="1"/>
</dbReference>
<dbReference type="RefSeq" id="WP_244500036.1">
    <property type="nucleotide sequence ID" value="NZ_LPWF01000004.1"/>
</dbReference>
<proteinExistence type="predicted"/>
<dbReference type="SUPFAM" id="SSF52540">
    <property type="entry name" value="P-loop containing nucleoside triphosphate hydrolases"/>
    <property type="match status" value="1"/>
</dbReference>
<evidence type="ECO:0000313" key="2">
    <source>
        <dbReference type="EMBL" id="ODS01753.1"/>
    </source>
</evidence>
<dbReference type="InterPro" id="IPR027417">
    <property type="entry name" value="P-loop_NTPase"/>
</dbReference>
<gene>
    <name evidence="2" type="ORF">AUC69_05805</name>
</gene>
<comment type="caution">
    <text evidence="2">The sequence shown here is derived from an EMBL/GenBank/DDBJ whole genome shotgun (WGS) entry which is preliminary data.</text>
</comment>
<dbReference type="InterPro" id="IPR011604">
    <property type="entry name" value="PDDEXK-like_dom_sf"/>
</dbReference>
<dbReference type="EMBL" id="LPWF01000004">
    <property type="protein sequence ID" value="ODS01753.1"/>
    <property type="molecule type" value="Genomic_DNA"/>
</dbReference>
<dbReference type="InterPro" id="IPR014153">
    <property type="entry name" value="Ds_break_AddB"/>
</dbReference>
<dbReference type="AlphaFoldDB" id="A0A1E3W7H2"/>
<protein>
    <recommendedName>
        <fullName evidence="1">PD-(D/E)XK endonuclease-like domain-containing protein</fullName>
    </recommendedName>
</protein>
<evidence type="ECO:0000313" key="3">
    <source>
        <dbReference type="Proteomes" id="UP000094472"/>
    </source>
</evidence>
<dbReference type="STRING" id="1774969.AUC69_05805"/>
<accession>A0A1E3W7H2</accession>
<keyword evidence="3" id="KW-1185">Reference proteome</keyword>
<reference evidence="2 3" key="1">
    <citation type="journal article" date="2016" name="Environ. Microbiol.">
        <title>New Methyloceanibacter diversity from North Sea sediments includes methanotroph containing solely the soluble methane monooxygenase.</title>
        <authorList>
            <person name="Vekeman B."/>
            <person name="Kerckhof F.M."/>
            <person name="Cremers G."/>
            <person name="de Vos P."/>
            <person name="Vandamme P."/>
            <person name="Boon N."/>
            <person name="Op den Camp H.J."/>
            <person name="Heylen K."/>
        </authorList>
    </citation>
    <scope>NUCLEOTIDE SEQUENCE [LARGE SCALE GENOMIC DNA]</scope>
    <source>
        <strain evidence="2 3">R-67175</strain>
    </source>
</reference>
<dbReference type="Proteomes" id="UP000094472">
    <property type="component" value="Unassembled WGS sequence"/>
</dbReference>
<dbReference type="InterPro" id="IPR038726">
    <property type="entry name" value="PDDEXK_AddAB-type"/>
</dbReference>
<feature type="domain" description="PD-(D/E)XK endonuclease-like" evidence="1">
    <location>
        <begin position="701"/>
        <end position="932"/>
    </location>
</feature>
<name>A0A1E3W7H2_9HYPH</name>
<sequence>MREAFLAESGGQALLLPRIHALGHADEEAAIIFGAEEADGADGALGAPAIDALPRRLALMKLILAWGQASARDATEAEIEATSWVNSPGQASNLAADLARLMDFVESEEVDFSSLDTLVPEDLASHWEATIQFLTIVTENWPQYLADNGLVSPVARRNLLMAQETARLAQGSPYPVIAAGSTGTVPATARLLKTIATLPNGAVVLPGLDLMLDDDSWDSLTKHPEHPQTGMAELLRKLGVARRDVAYVPGSAPDGPARARLHLVSEALRPAETTDQWQGYLETDTLSPDGRASFANALSGIRMVVAPTAHDEAEAIALILKSCIDAPGRTAALVTPDRVLARRVAARLKGFGLTIDDSAGTPASRTVPGAFLDLVLAAAETNFAPPELMALLKHPLALLGREPGTIRAAARALERGAVRDIYVGQGLSGMSTALESARDERSWRRSALRPEEHTMALQLVRDLEEAFAPLGQLFASSVTHSTAALAEAHAATAERLARDAAGSSSGLWQGDAGEALSLLLSGLIGEGATLDMCARDYPAFYRSLLAGQVVRPRGPAHPRLFIWGPLEARLQQPDVVILGSLNEGVWPRPQEAGPWLSRPMREKLGLSPPERRIGLSAHDFAQALGAPTVYLTRALKVDGVPTVTSRWLQRLEALVEASGLAGKIKPERPWVAWARERDHAPGFAPVEAPQPRPPVDARPRELSVTRIERWIANPYEIFARHILKLEPLKPLGTEPDAAMRGSIVHDVLHDFSRAHPDALPDDVYGALMTAADDLFAKLGGSARVEAFWRPHFQRFARWFAATEPARRALATGTHTEVSGALELDSGFRLKARADRIDTTADGGVIIYDYKTGKPPIPKHVEDLYKPQLPLEAAIAAAGGFADLGPLPVRSLVYIQASGRQDGGDEQPATKSDAGALAEKALEDLERLVTHFAEPDTAYEVKRRAAPASPMPIATTSMSISPACGSG</sequence>
<dbReference type="Gene3D" id="3.90.320.10">
    <property type="match status" value="1"/>
</dbReference>
<organism evidence="2 3">
    <name type="scientific">Methyloceanibacter superfactus</name>
    <dbReference type="NCBI Taxonomy" id="1774969"/>
    <lineage>
        <taxon>Bacteria</taxon>
        <taxon>Pseudomonadati</taxon>
        <taxon>Pseudomonadota</taxon>
        <taxon>Alphaproteobacteria</taxon>
        <taxon>Hyphomicrobiales</taxon>
        <taxon>Hyphomicrobiaceae</taxon>
        <taxon>Methyloceanibacter</taxon>
    </lineage>
</organism>
<evidence type="ECO:0000259" key="1">
    <source>
        <dbReference type="Pfam" id="PF12705"/>
    </source>
</evidence>
<dbReference type="Pfam" id="PF12705">
    <property type="entry name" value="PDDEXK_1"/>
    <property type="match status" value="1"/>
</dbReference>